<protein>
    <submittedName>
        <fullName evidence="1">Zinc-finger domain-containing protein</fullName>
    </submittedName>
</protein>
<proteinExistence type="predicted"/>
<evidence type="ECO:0000313" key="1">
    <source>
        <dbReference type="EMBL" id="RZI00643.1"/>
    </source>
</evidence>
<dbReference type="Pfam" id="PF10782">
    <property type="entry name" value="zf-C2HCIx2C"/>
    <property type="match status" value="1"/>
</dbReference>
<feature type="non-terminal residue" evidence="1">
    <location>
        <position position="41"/>
    </location>
</feature>
<dbReference type="InterPro" id="IPR019718">
    <property type="entry name" value="DUF2602"/>
</dbReference>
<keyword evidence="1" id="KW-0862">Zinc</keyword>
<dbReference type="AlphaFoldDB" id="A0A4Q7CM57"/>
<organism evidence="1 2">
    <name type="scientific">Staphylococcus condimenti</name>
    <dbReference type="NCBI Taxonomy" id="70255"/>
    <lineage>
        <taxon>Bacteria</taxon>
        <taxon>Bacillati</taxon>
        <taxon>Bacillota</taxon>
        <taxon>Bacilli</taxon>
        <taxon>Bacillales</taxon>
        <taxon>Staphylococcaceae</taxon>
        <taxon>Staphylococcus</taxon>
    </lineage>
</organism>
<dbReference type="Proteomes" id="UP000293854">
    <property type="component" value="Unassembled WGS sequence"/>
</dbReference>
<dbReference type="EMBL" id="RQTE01000245">
    <property type="protein sequence ID" value="RZI00643.1"/>
    <property type="molecule type" value="Genomic_DNA"/>
</dbReference>
<evidence type="ECO:0000313" key="2">
    <source>
        <dbReference type="Proteomes" id="UP000293854"/>
    </source>
</evidence>
<gene>
    <name evidence="1" type="ORF">EIG99_10970</name>
</gene>
<dbReference type="GO" id="GO:0008270">
    <property type="term" value="F:zinc ion binding"/>
    <property type="evidence" value="ECO:0007669"/>
    <property type="project" value="UniProtKB-KW"/>
</dbReference>
<dbReference type="RefSeq" id="WP_130135716.1">
    <property type="nucleotide sequence ID" value="NZ_RQTE01000245.1"/>
</dbReference>
<comment type="caution">
    <text evidence="1">The sequence shown here is derived from an EMBL/GenBank/DDBJ whole genome shotgun (WGS) entry which is preliminary data.</text>
</comment>
<keyword evidence="1" id="KW-0479">Metal-binding</keyword>
<reference evidence="1 2" key="1">
    <citation type="submission" date="2018-11" db="EMBL/GenBank/DDBJ databases">
        <title>Genomic profiling of Staphylococcus species from a Poultry farm system in KwaZulu-Natal, South Africa.</title>
        <authorList>
            <person name="Amoako D.G."/>
            <person name="Somboro A.M."/>
            <person name="Abia A.L.K."/>
            <person name="Bester L.A."/>
            <person name="Essack S.Y."/>
        </authorList>
    </citation>
    <scope>NUCLEOTIDE SEQUENCE [LARGE SCALE GENOMIC DNA]</scope>
    <source>
        <strain evidence="1 2">SA11</strain>
    </source>
</reference>
<name>A0A4Q7CM57_9STAP</name>
<accession>A0A4Q7CM57</accession>
<sequence length="41" mass="4925">MTIIFTKSEKKALDSIDELLNTYCKKCELKLYNRKEHGKKY</sequence>
<keyword evidence="1" id="KW-0863">Zinc-finger</keyword>